<feature type="transmembrane region" description="Helical" evidence="1">
    <location>
        <begin position="6"/>
        <end position="23"/>
    </location>
</feature>
<dbReference type="EMBL" id="AJWY01010645">
    <property type="protein sequence ID" value="EKC54971.1"/>
    <property type="molecule type" value="Genomic_DNA"/>
</dbReference>
<feature type="non-terminal residue" evidence="2">
    <location>
        <position position="24"/>
    </location>
</feature>
<evidence type="ECO:0000256" key="1">
    <source>
        <dbReference type="SAM" id="Phobius"/>
    </source>
</evidence>
<dbReference type="AlphaFoldDB" id="K1T6E4"/>
<comment type="caution">
    <text evidence="2">The sequence shown here is derived from an EMBL/GenBank/DDBJ whole genome shotgun (WGS) entry which is preliminary data.</text>
</comment>
<sequence length="24" mass="2493">MSEIYTVIVVILGILAVSGLFVGV</sequence>
<keyword evidence="1" id="KW-0812">Transmembrane</keyword>
<gene>
    <name evidence="2" type="ORF">LEA_15598</name>
</gene>
<keyword evidence="1" id="KW-1133">Transmembrane helix</keyword>
<proteinExistence type="predicted"/>
<organism evidence="2">
    <name type="scientific">human gut metagenome</name>
    <dbReference type="NCBI Taxonomy" id="408170"/>
    <lineage>
        <taxon>unclassified sequences</taxon>
        <taxon>metagenomes</taxon>
        <taxon>organismal metagenomes</taxon>
    </lineage>
</organism>
<keyword evidence="1" id="KW-0472">Membrane</keyword>
<reference evidence="2" key="1">
    <citation type="journal article" date="2013" name="Environ. Microbiol.">
        <title>Microbiota from the distal guts of lean and obese adolescents exhibit partial functional redundancy besides clear differences in community structure.</title>
        <authorList>
            <person name="Ferrer M."/>
            <person name="Ruiz A."/>
            <person name="Lanza F."/>
            <person name="Haange S.B."/>
            <person name="Oberbach A."/>
            <person name="Till H."/>
            <person name="Bargiela R."/>
            <person name="Campoy C."/>
            <person name="Segura M.T."/>
            <person name="Richter M."/>
            <person name="von Bergen M."/>
            <person name="Seifert J."/>
            <person name="Suarez A."/>
        </authorList>
    </citation>
    <scope>NUCLEOTIDE SEQUENCE</scope>
</reference>
<name>K1T6E4_9ZZZZ</name>
<accession>K1T6E4</accession>
<evidence type="ECO:0000313" key="2">
    <source>
        <dbReference type="EMBL" id="EKC54971.1"/>
    </source>
</evidence>
<protein>
    <submittedName>
        <fullName evidence="2">Uncharacterized protein</fullName>
    </submittedName>
</protein>